<evidence type="ECO:0000256" key="1">
    <source>
        <dbReference type="ARBA" id="ARBA00023015"/>
    </source>
</evidence>
<feature type="DNA-binding region" description="H-T-H motif" evidence="4">
    <location>
        <begin position="43"/>
        <end position="62"/>
    </location>
</feature>
<keyword evidence="3" id="KW-0804">Transcription</keyword>
<dbReference type="Pfam" id="PF13305">
    <property type="entry name" value="TetR_C_33"/>
    <property type="match status" value="1"/>
</dbReference>
<keyword evidence="2 4" id="KW-0238">DNA-binding</keyword>
<dbReference type="SUPFAM" id="SSF48498">
    <property type="entry name" value="Tetracyclin repressor-like, C-terminal domain"/>
    <property type="match status" value="1"/>
</dbReference>
<dbReference type="InterPro" id="IPR009057">
    <property type="entry name" value="Homeodomain-like_sf"/>
</dbReference>
<dbReference type="Pfam" id="PF00440">
    <property type="entry name" value="TetR_N"/>
    <property type="match status" value="1"/>
</dbReference>
<dbReference type="InterPro" id="IPR036271">
    <property type="entry name" value="Tet_transcr_reg_TetR-rel_C_sf"/>
</dbReference>
<dbReference type="PROSITE" id="PS50977">
    <property type="entry name" value="HTH_TETR_2"/>
    <property type="match status" value="1"/>
</dbReference>
<proteinExistence type="predicted"/>
<dbReference type="AlphaFoldDB" id="A0A328B4L1"/>
<evidence type="ECO:0000259" key="5">
    <source>
        <dbReference type="PROSITE" id="PS50977"/>
    </source>
</evidence>
<gene>
    <name evidence="6" type="ORF">DJ021_17700</name>
</gene>
<protein>
    <submittedName>
        <fullName evidence="6">TetR/AcrR family transcriptional regulator</fullName>
    </submittedName>
</protein>
<feature type="domain" description="HTH tetR-type" evidence="5">
    <location>
        <begin position="20"/>
        <end position="80"/>
    </location>
</feature>
<dbReference type="PANTHER" id="PTHR30055">
    <property type="entry name" value="HTH-TYPE TRANSCRIPTIONAL REGULATOR RUTR"/>
    <property type="match status" value="1"/>
</dbReference>
<reference evidence="7" key="1">
    <citation type="submission" date="2018-05" db="EMBL/GenBank/DDBJ databases">
        <authorList>
            <person name="Li X."/>
        </authorList>
    </citation>
    <scope>NUCLEOTIDE SEQUENCE [LARGE SCALE GENOMIC DNA]</scope>
    <source>
        <strain evidence="7">HKS-05</strain>
    </source>
</reference>
<keyword evidence="1" id="KW-0805">Transcription regulation</keyword>
<dbReference type="GO" id="GO:0000976">
    <property type="term" value="F:transcription cis-regulatory region binding"/>
    <property type="evidence" value="ECO:0007669"/>
    <property type="project" value="TreeGrafter"/>
</dbReference>
<dbReference type="EMBL" id="QFYP01000001">
    <property type="protein sequence ID" value="RAK61505.1"/>
    <property type="molecule type" value="Genomic_DNA"/>
</dbReference>
<comment type="caution">
    <text evidence="6">The sequence shown here is derived from an EMBL/GenBank/DDBJ whole genome shotgun (WGS) entry which is preliminary data.</text>
</comment>
<evidence type="ECO:0000256" key="4">
    <source>
        <dbReference type="PROSITE-ProRule" id="PRU00335"/>
    </source>
</evidence>
<dbReference type="PROSITE" id="PS01081">
    <property type="entry name" value="HTH_TETR_1"/>
    <property type="match status" value="1"/>
</dbReference>
<evidence type="ECO:0000313" key="6">
    <source>
        <dbReference type="EMBL" id="RAK61505.1"/>
    </source>
</evidence>
<dbReference type="InterPro" id="IPR050109">
    <property type="entry name" value="HTH-type_TetR-like_transc_reg"/>
</dbReference>
<evidence type="ECO:0000256" key="3">
    <source>
        <dbReference type="ARBA" id="ARBA00023163"/>
    </source>
</evidence>
<dbReference type="GO" id="GO:0003700">
    <property type="term" value="F:DNA-binding transcription factor activity"/>
    <property type="evidence" value="ECO:0007669"/>
    <property type="project" value="TreeGrafter"/>
</dbReference>
<organism evidence="6 7">
    <name type="scientific">Phenylobacterium hankyongense</name>
    <dbReference type="NCBI Taxonomy" id="1813876"/>
    <lineage>
        <taxon>Bacteria</taxon>
        <taxon>Pseudomonadati</taxon>
        <taxon>Pseudomonadota</taxon>
        <taxon>Alphaproteobacteria</taxon>
        <taxon>Caulobacterales</taxon>
        <taxon>Caulobacteraceae</taxon>
        <taxon>Phenylobacterium</taxon>
    </lineage>
</organism>
<dbReference type="InterPro" id="IPR025996">
    <property type="entry name" value="MT1864/Rv1816-like_C"/>
</dbReference>
<dbReference type="Proteomes" id="UP000249842">
    <property type="component" value="Unassembled WGS sequence"/>
</dbReference>
<keyword evidence="7" id="KW-1185">Reference proteome</keyword>
<dbReference type="Gene3D" id="1.10.357.10">
    <property type="entry name" value="Tetracycline Repressor, domain 2"/>
    <property type="match status" value="1"/>
</dbReference>
<sequence>MTAAATTTRRSARKAKGDGHLRRAEILEAAERIFIAEGYEGATIRKIADEVGVSSTALYMHFQDKGCILFEICERTLRLLLERNGEIAAKPLDPVVRVKMMLDAYMRWGLEHPNAYQLVYSAPRPLSAALWPEDTVDLSTQCYEIFSGVVREIAATGRLRTGTADSAAQALWMSCHGVVALLAARPSFTWAPQEELIQVTLDGLMNGLVVD</sequence>
<dbReference type="SUPFAM" id="SSF46689">
    <property type="entry name" value="Homeodomain-like"/>
    <property type="match status" value="1"/>
</dbReference>
<dbReference type="RefSeq" id="WP_111458796.1">
    <property type="nucleotide sequence ID" value="NZ_QFYP01000001.1"/>
</dbReference>
<name>A0A328B4L1_9CAUL</name>
<dbReference type="PRINTS" id="PR00455">
    <property type="entry name" value="HTHTETR"/>
</dbReference>
<accession>A0A328B4L1</accession>
<dbReference type="InterPro" id="IPR023772">
    <property type="entry name" value="DNA-bd_HTH_TetR-type_CS"/>
</dbReference>
<evidence type="ECO:0000256" key="2">
    <source>
        <dbReference type="ARBA" id="ARBA00023125"/>
    </source>
</evidence>
<dbReference type="PANTHER" id="PTHR30055:SF234">
    <property type="entry name" value="HTH-TYPE TRANSCRIPTIONAL REGULATOR BETI"/>
    <property type="match status" value="1"/>
</dbReference>
<dbReference type="InterPro" id="IPR001647">
    <property type="entry name" value="HTH_TetR"/>
</dbReference>
<dbReference type="OrthoDB" id="7056813at2"/>
<evidence type="ECO:0000313" key="7">
    <source>
        <dbReference type="Proteomes" id="UP000249842"/>
    </source>
</evidence>